<dbReference type="EMBL" id="JABSTQ010009136">
    <property type="protein sequence ID" value="KAG0432582.1"/>
    <property type="molecule type" value="Genomic_DNA"/>
</dbReference>
<name>A0AC60QEJ5_IXOPE</name>
<keyword evidence="2" id="KW-1185">Reference proteome</keyword>
<accession>A0AC60QEJ5</accession>
<organism evidence="1 2">
    <name type="scientific">Ixodes persulcatus</name>
    <name type="common">Taiga tick</name>
    <dbReference type="NCBI Taxonomy" id="34615"/>
    <lineage>
        <taxon>Eukaryota</taxon>
        <taxon>Metazoa</taxon>
        <taxon>Ecdysozoa</taxon>
        <taxon>Arthropoda</taxon>
        <taxon>Chelicerata</taxon>
        <taxon>Arachnida</taxon>
        <taxon>Acari</taxon>
        <taxon>Parasitiformes</taxon>
        <taxon>Ixodida</taxon>
        <taxon>Ixodoidea</taxon>
        <taxon>Ixodidae</taxon>
        <taxon>Ixodinae</taxon>
        <taxon>Ixodes</taxon>
    </lineage>
</organism>
<feature type="non-terminal residue" evidence="1">
    <location>
        <position position="1"/>
    </location>
</feature>
<comment type="caution">
    <text evidence="1">The sequence shown here is derived from an EMBL/GenBank/DDBJ whole genome shotgun (WGS) entry which is preliminary data.</text>
</comment>
<feature type="non-terminal residue" evidence="1">
    <location>
        <position position="70"/>
    </location>
</feature>
<protein>
    <submittedName>
        <fullName evidence="1">Uncharacterized protein</fullName>
    </submittedName>
</protein>
<evidence type="ECO:0000313" key="2">
    <source>
        <dbReference type="Proteomes" id="UP000805193"/>
    </source>
</evidence>
<dbReference type="Proteomes" id="UP000805193">
    <property type="component" value="Unassembled WGS sequence"/>
</dbReference>
<evidence type="ECO:0000313" key="1">
    <source>
        <dbReference type="EMBL" id="KAG0432582.1"/>
    </source>
</evidence>
<reference evidence="1 2" key="1">
    <citation type="journal article" date="2020" name="Cell">
        <title>Large-Scale Comparative Analyses of Tick Genomes Elucidate Their Genetic Diversity and Vector Capacities.</title>
        <authorList>
            <consortium name="Tick Genome and Microbiome Consortium (TIGMIC)"/>
            <person name="Jia N."/>
            <person name="Wang J."/>
            <person name="Shi W."/>
            <person name="Du L."/>
            <person name="Sun Y."/>
            <person name="Zhan W."/>
            <person name="Jiang J.F."/>
            <person name="Wang Q."/>
            <person name="Zhang B."/>
            <person name="Ji P."/>
            <person name="Bell-Sakyi L."/>
            <person name="Cui X.M."/>
            <person name="Yuan T.T."/>
            <person name="Jiang B.G."/>
            <person name="Yang W.F."/>
            <person name="Lam T.T."/>
            <person name="Chang Q.C."/>
            <person name="Ding S.J."/>
            <person name="Wang X.J."/>
            <person name="Zhu J.G."/>
            <person name="Ruan X.D."/>
            <person name="Zhao L."/>
            <person name="Wei J.T."/>
            <person name="Ye R.Z."/>
            <person name="Que T.C."/>
            <person name="Du C.H."/>
            <person name="Zhou Y.H."/>
            <person name="Cheng J.X."/>
            <person name="Dai P.F."/>
            <person name="Guo W.B."/>
            <person name="Han X.H."/>
            <person name="Huang E.J."/>
            <person name="Li L.F."/>
            <person name="Wei W."/>
            <person name="Gao Y.C."/>
            <person name="Liu J.Z."/>
            <person name="Shao H.Z."/>
            <person name="Wang X."/>
            <person name="Wang C.C."/>
            <person name="Yang T.C."/>
            <person name="Huo Q.B."/>
            <person name="Li W."/>
            <person name="Chen H.Y."/>
            <person name="Chen S.E."/>
            <person name="Zhou L.G."/>
            <person name="Ni X.B."/>
            <person name="Tian J.H."/>
            <person name="Sheng Y."/>
            <person name="Liu T."/>
            <person name="Pan Y.S."/>
            <person name="Xia L.Y."/>
            <person name="Li J."/>
            <person name="Zhao F."/>
            <person name="Cao W.C."/>
        </authorList>
    </citation>
    <scope>NUCLEOTIDE SEQUENCE [LARGE SCALE GENOMIC DNA]</scope>
    <source>
        <strain evidence="1">Iper-2018</strain>
    </source>
</reference>
<gene>
    <name evidence="1" type="ORF">HPB47_020706</name>
</gene>
<sequence>EAAASTTSPERTYLATGDADSKGVIHGIAPNIPEEDYYANSKPMDQESSAYITWKAHTQCSPPSKEHVCP</sequence>
<proteinExistence type="predicted"/>